<comment type="caution">
    <text evidence="6">The sequence shown here is derived from an EMBL/GenBank/DDBJ whole genome shotgun (WGS) entry which is preliminary data.</text>
</comment>
<keyword evidence="3" id="KW-0812">Transmembrane</keyword>
<feature type="chain" id="PRO_5042165131" description="EGF-like domain-containing protein" evidence="4">
    <location>
        <begin position="20"/>
        <end position="1176"/>
    </location>
</feature>
<feature type="signal peptide" evidence="4">
    <location>
        <begin position="1"/>
        <end position="19"/>
    </location>
</feature>
<keyword evidence="4" id="KW-0732">Signal</keyword>
<dbReference type="Proteomes" id="UP001208570">
    <property type="component" value="Unassembled WGS sequence"/>
</dbReference>
<dbReference type="InterPro" id="IPR011042">
    <property type="entry name" value="6-blade_b-propeller_TolB-like"/>
</dbReference>
<name>A0AAD9JU45_9ANNE</name>
<gene>
    <name evidence="6" type="ORF">LSH36_153g03050</name>
</gene>
<keyword evidence="3" id="KW-1133">Transmembrane helix</keyword>
<dbReference type="InterPro" id="IPR000742">
    <property type="entry name" value="EGF"/>
</dbReference>
<evidence type="ECO:0000256" key="1">
    <source>
        <dbReference type="PROSITE-ProRule" id="PRU00461"/>
    </source>
</evidence>
<feature type="repeat" description="LDL-receptor class B" evidence="1">
    <location>
        <begin position="1089"/>
        <end position="1130"/>
    </location>
</feature>
<dbReference type="InterPro" id="IPR000033">
    <property type="entry name" value="LDLR_classB_rpt"/>
</dbReference>
<evidence type="ECO:0000259" key="5">
    <source>
        <dbReference type="SMART" id="SM00181"/>
    </source>
</evidence>
<dbReference type="InterPro" id="IPR050778">
    <property type="entry name" value="Cueball_EGF_LRP_Nidogen"/>
</dbReference>
<evidence type="ECO:0000313" key="7">
    <source>
        <dbReference type="Proteomes" id="UP001208570"/>
    </source>
</evidence>
<accession>A0AAD9JU45</accession>
<protein>
    <recommendedName>
        <fullName evidence="5">EGF-like domain-containing protein</fullName>
    </recommendedName>
</protein>
<dbReference type="Pfam" id="PF00058">
    <property type="entry name" value="Ldl_recept_b"/>
    <property type="match status" value="1"/>
</dbReference>
<feature type="domain" description="EGF-like" evidence="5">
    <location>
        <begin position="258"/>
        <end position="294"/>
    </location>
</feature>
<organism evidence="6 7">
    <name type="scientific">Paralvinella palmiformis</name>
    <dbReference type="NCBI Taxonomy" id="53620"/>
    <lineage>
        <taxon>Eukaryota</taxon>
        <taxon>Metazoa</taxon>
        <taxon>Spiralia</taxon>
        <taxon>Lophotrochozoa</taxon>
        <taxon>Annelida</taxon>
        <taxon>Polychaeta</taxon>
        <taxon>Sedentaria</taxon>
        <taxon>Canalipalpata</taxon>
        <taxon>Terebellida</taxon>
        <taxon>Terebelliformia</taxon>
        <taxon>Alvinellidae</taxon>
        <taxon>Paralvinella</taxon>
    </lineage>
</organism>
<feature type="transmembrane region" description="Helical" evidence="3">
    <location>
        <begin position="546"/>
        <end position="571"/>
    </location>
</feature>
<dbReference type="AlphaFoldDB" id="A0AAD9JU45"/>
<keyword evidence="3" id="KW-0472">Membrane</keyword>
<evidence type="ECO:0000256" key="2">
    <source>
        <dbReference type="SAM" id="MobiDB-lite"/>
    </source>
</evidence>
<feature type="region of interest" description="Disordered" evidence="2">
    <location>
        <begin position="577"/>
        <end position="617"/>
    </location>
</feature>
<evidence type="ECO:0000256" key="3">
    <source>
        <dbReference type="SAM" id="Phobius"/>
    </source>
</evidence>
<dbReference type="SMART" id="SM00135">
    <property type="entry name" value="LY"/>
    <property type="match status" value="12"/>
</dbReference>
<feature type="repeat" description="LDL-receptor class B" evidence="1">
    <location>
        <begin position="1044"/>
        <end position="1088"/>
    </location>
</feature>
<dbReference type="Gene3D" id="2.120.10.30">
    <property type="entry name" value="TolB, C-terminal domain"/>
    <property type="match status" value="4"/>
</dbReference>
<dbReference type="PANTHER" id="PTHR46513:SF13">
    <property type="entry name" value="EGF-LIKE DOMAIN-CONTAINING PROTEIN"/>
    <property type="match status" value="1"/>
</dbReference>
<dbReference type="PROSITE" id="PS51120">
    <property type="entry name" value="LDLRB"/>
    <property type="match status" value="2"/>
</dbReference>
<evidence type="ECO:0000313" key="6">
    <source>
        <dbReference type="EMBL" id="KAK2159439.1"/>
    </source>
</evidence>
<sequence>MLPLVLYFVFLSTLVDIKGIKSEKLSCWTLNVTADRKSYLYYYRGEPGEFVNGLLTNQSKFTLPRVKFNSSAYVLGAVAADNNQPISLFVHDKISGGIYRFEDNLRSLQPVFKGSSVMVEDIAVDWVSQNIYYTDPLVGVGLVSYTKHFRIIIHKVAALHGIDVDPLSRMIFYADGDAGYIYQATLTGDNHQVLTGAKTTNPTALVVDAVSKVLYWLDEGTQYLQSWNYVNSEFKKIWNSYKVGVGVFTGIDIYEASLCGGNDGGCQHICIHQSNVARKCLCQFGYKSEGDFCKTESLDDNFLLVADSSSNILYQVDVNTNEFHALCESSSFSGSFVNFAYHPAGQNVYWTERNRHRIWEMNLVNRKPAIFTDLGSGSALSSLAIDMPNGYLYYTDTKLKRISRIILDSKKNEVVLQLQPGDKPTYLQLDASQRDVDDQDGQNHMVTARYLYWIDELVKVSRMDLSTSEAELFVVTSGKFNGMALDDRFLYLAGQRAITKIGKEDRNVDKIGPEYFLLTSGVSAYSSSNGSSEIDRKQKVIIGTNLIIIIGVAVGGIVLLAIIIAVVVACVKRRNRGPSGSSDAQSRHDDPSDHYQALTGRRGVTDDKKPRAHHHLPPDESLSCWTLNVTADKTSYLYFYRGDPKQFVRDSISGNSRHRIDSVPFNSSAYVLGAVATDNNQPISLFVHDKISGGIYRFEDNLRSLQPVFKGSSVMVEDIAVDWVSQNIYYTDPLVGVGLVSYTKHFRIIIHKVAALHGIDVDPLSRMIFYADGDAGYIYQATLTGDNHQVLTGAETTNPTALVVDAVSKVLYWLDEGTQYLQSWNYVKSEFKKIWNSYKPYLFVSLKNEQRMKVIRTNGTEVLSFSGCDGSDNGGCGHICMHESNIARKCLCQFGYKTDGDACITNIATDNFLLFADSSSDILYQVDTNTEEFHTLYVSPSPSSSPGTVTYDPEEQTVYWADKNKHTIWSMNLLKHSPTIFTDLGSNSVIHTLNVAVSIRYMYYTDTQLRRIGRINLNTKTHQVILQLTNEETPKHLQLDNEERYLYWIDVGMTAKIERADMYDGKNRQVLVSSNIQLPSGLALDLRDHYLYWVDGLLRKVERSRFDGSNREIVTVTPDRYSGLTLDPDFLYLTRKRALVKVGKRERNIKQLGPEYFLITSGVSCYSSSNSKLSCR</sequence>
<feature type="domain" description="EGF-like" evidence="5">
    <location>
        <begin position="867"/>
        <end position="904"/>
    </location>
</feature>
<dbReference type="EMBL" id="JAODUP010000153">
    <property type="protein sequence ID" value="KAK2159439.1"/>
    <property type="molecule type" value="Genomic_DNA"/>
</dbReference>
<dbReference type="PANTHER" id="PTHR46513">
    <property type="entry name" value="VITELLOGENIN RECEPTOR-LIKE PROTEIN-RELATED-RELATED"/>
    <property type="match status" value="1"/>
</dbReference>
<dbReference type="GO" id="GO:0007399">
    <property type="term" value="P:nervous system development"/>
    <property type="evidence" value="ECO:0007669"/>
    <property type="project" value="TreeGrafter"/>
</dbReference>
<proteinExistence type="predicted"/>
<evidence type="ECO:0000256" key="4">
    <source>
        <dbReference type="SAM" id="SignalP"/>
    </source>
</evidence>
<dbReference type="SMART" id="SM00181">
    <property type="entry name" value="EGF"/>
    <property type="match status" value="2"/>
</dbReference>
<dbReference type="SUPFAM" id="SSF63825">
    <property type="entry name" value="YWTD domain"/>
    <property type="match status" value="4"/>
</dbReference>
<reference evidence="6" key="1">
    <citation type="journal article" date="2023" name="Mol. Biol. Evol.">
        <title>Third-Generation Sequencing Reveals the Adaptive Role of the Epigenome in Three Deep-Sea Polychaetes.</title>
        <authorList>
            <person name="Perez M."/>
            <person name="Aroh O."/>
            <person name="Sun Y."/>
            <person name="Lan Y."/>
            <person name="Juniper S.K."/>
            <person name="Young C.R."/>
            <person name="Angers B."/>
            <person name="Qian P.Y."/>
        </authorList>
    </citation>
    <scope>NUCLEOTIDE SEQUENCE</scope>
    <source>
        <strain evidence="6">P08H-3</strain>
    </source>
</reference>
<keyword evidence="7" id="KW-1185">Reference proteome</keyword>